<dbReference type="InterPro" id="IPR009695">
    <property type="entry name" value="Diacylglyc_glucosyltr_N"/>
</dbReference>
<dbReference type="PANTHER" id="PTHR43025">
    <property type="entry name" value="MONOGALACTOSYLDIACYLGLYCEROL SYNTHASE"/>
    <property type="match status" value="1"/>
</dbReference>
<feature type="domain" description="Diacylglycerol glucosyltransferase N-terminal" evidence="4">
    <location>
        <begin position="17"/>
        <end position="182"/>
    </location>
</feature>
<dbReference type="AlphaFoldDB" id="A0A1V0UYM0"/>
<name>A0A1V0UYM0_9BACL</name>
<proteinExistence type="inferred from homology"/>
<dbReference type="PANTHER" id="PTHR43025:SF3">
    <property type="entry name" value="MONOGALACTOSYLDIACYLGLYCEROL SYNTHASE 1, CHLOROPLASTIC"/>
    <property type="match status" value="1"/>
</dbReference>
<dbReference type="EMBL" id="CP020557">
    <property type="protein sequence ID" value="ARF70273.1"/>
    <property type="molecule type" value="Genomic_DNA"/>
</dbReference>
<dbReference type="Gene3D" id="3.40.50.2000">
    <property type="entry name" value="Glycogen Phosphorylase B"/>
    <property type="match status" value="1"/>
</dbReference>
<dbReference type="RefSeq" id="WP_023484736.1">
    <property type="nucleotide sequence ID" value="NZ_CP020557.1"/>
</dbReference>
<dbReference type="GO" id="GO:0016758">
    <property type="term" value="F:hexosyltransferase activity"/>
    <property type="evidence" value="ECO:0007669"/>
    <property type="project" value="InterPro"/>
</dbReference>
<dbReference type="Pfam" id="PF06925">
    <property type="entry name" value="MGDG_synth"/>
    <property type="match status" value="1"/>
</dbReference>
<dbReference type="SUPFAM" id="SSF53756">
    <property type="entry name" value="UDP-Glycosyltransferase/glycogen phosphorylase"/>
    <property type="match status" value="1"/>
</dbReference>
<protein>
    <submittedName>
        <fullName evidence="5">UDP-glucuronosyltransferase</fullName>
    </submittedName>
</protein>
<dbReference type="GO" id="GO:0016020">
    <property type="term" value="C:membrane"/>
    <property type="evidence" value="ECO:0007669"/>
    <property type="project" value="GOC"/>
</dbReference>
<accession>A0A1V0UYM0</accession>
<sequence>MNKKVLFLPFLKITSGHHQAADALIEHIKVMDSSIHCEKVDILSYSYGKTEKVVSKFYLKWIHLLPFMYSWIYRKSCGNFERERRYFILEIIFLRFIQKLIHEKQPDYIFCTHALPSYLLSRIKERGIISIPVINVYTDFFINDIWGRRGIDYHFVPDFRMKEWLIQREIQKEQIIITGIPIHPELTGVHKKQMAHSSNLSILISGGSLGAGVIKPFIRNIGKSGKINYIVLCGKNKRLYKYLMDKKHPRIIPMAYIESREEMNRLYNCIDAVLTKPGGVTISECLSKQIPILVYHTLPGQEEINLERLLEQKLVLHLNDWKHTDIENQILTLWNDEQNLQSLKEKMGKYCKQATNFTLALSQVFQIDKDFV</sequence>
<dbReference type="InterPro" id="IPR050519">
    <property type="entry name" value="Glycosyltransf_28_UgtP"/>
</dbReference>
<keyword evidence="2" id="KW-0328">Glycosyltransferase</keyword>
<evidence type="ECO:0000313" key="5">
    <source>
        <dbReference type="EMBL" id="ARF70273.1"/>
    </source>
</evidence>
<reference evidence="5 6" key="1">
    <citation type="submission" date="2017-03" db="EMBL/GenBank/DDBJ databases">
        <title>Paenibacillus larvae genome sequencing.</title>
        <authorList>
            <person name="Dingman D.W."/>
        </authorList>
    </citation>
    <scope>NUCLEOTIDE SEQUENCE [LARGE SCALE GENOMIC DNA]</scope>
    <source>
        <strain evidence="5 6">SAG 10367</strain>
    </source>
</reference>
<evidence type="ECO:0000256" key="3">
    <source>
        <dbReference type="ARBA" id="ARBA00022679"/>
    </source>
</evidence>
<evidence type="ECO:0000256" key="2">
    <source>
        <dbReference type="ARBA" id="ARBA00022676"/>
    </source>
</evidence>
<keyword evidence="3 5" id="KW-0808">Transferase</keyword>
<gene>
    <name evidence="5" type="ORF">B7C51_24175</name>
</gene>
<dbReference type="GO" id="GO:0009247">
    <property type="term" value="P:glycolipid biosynthetic process"/>
    <property type="evidence" value="ECO:0007669"/>
    <property type="project" value="InterPro"/>
</dbReference>
<dbReference type="Proteomes" id="UP000192727">
    <property type="component" value="Chromosome"/>
</dbReference>
<evidence type="ECO:0000256" key="1">
    <source>
        <dbReference type="ARBA" id="ARBA00006962"/>
    </source>
</evidence>
<evidence type="ECO:0000313" key="6">
    <source>
        <dbReference type="Proteomes" id="UP000192727"/>
    </source>
</evidence>
<comment type="similarity">
    <text evidence="1">Belongs to the glycosyltransferase 28 family.</text>
</comment>
<evidence type="ECO:0000259" key="4">
    <source>
        <dbReference type="Pfam" id="PF06925"/>
    </source>
</evidence>
<organism evidence="5 6">
    <name type="scientific">Paenibacillus larvae subsp. pulvifaciens</name>
    <dbReference type="NCBI Taxonomy" id="1477"/>
    <lineage>
        <taxon>Bacteria</taxon>
        <taxon>Bacillati</taxon>
        <taxon>Bacillota</taxon>
        <taxon>Bacilli</taxon>
        <taxon>Bacillales</taxon>
        <taxon>Paenibacillaceae</taxon>
        <taxon>Paenibacillus</taxon>
    </lineage>
</organism>